<evidence type="ECO:0000313" key="2">
    <source>
        <dbReference type="RefSeq" id="XP_073930953.1"/>
    </source>
</evidence>
<protein>
    <submittedName>
        <fullName evidence="2">TP53-target gene 5 protein</fullName>
    </submittedName>
</protein>
<name>A0AC58MNH7_CASCN</name>
<sequence length="228" mass="26414">MLGFQMQDQKLRDNIKEPASKLIELSRLKMVLRNLSLLKLFKSSNGRIQELHHLARKCWNSILRFPKILEISSGDNNICNKVKENNELQEARSLEKQMESTREPEETRPKNLRPKVGTKAKRSPVAEPWEEKQMQPEDPRTSSTGAHRRQLHTGGSHVIFLKTSHHRTPMGDMKLLDVTDKSIWFEGLPTRIHLPGPRIMCRSSNLRWVKRCCTRFCSASLELSMCHP</sequence>
<gene>
    <name evidence="2" type="primary">Tp53tg5</name>
</gene>
<proteinExistence type="predicted"/>
<organism evidence="1 2">
    <name type="scientific">Castor canadensis</name>
    <name type="common">American beaver</name>
    <dbReference type="NCBI Taxonomy" id="51338"/>
    <lineage>
        <taxon>Eukaryota</taxon>
        <taxon>Metazoa</taxon>
        <taxon>Chordata</taxon>
        <taxon>Craniata</taxon>
        <taxon>Vertebrata</taxon>
        <taxon>Euteleostomi</taxon>
        <taxon>Mammalia</taxon>
        <taxon>Eutheria</taxon>
        <taxon>Euarchontoglires</taxon>
        <taxon>Glires</taxon>
        <taxon>Rodentia</taxon>
        <taxon>Castorimorpha</taxon>
        <taxon>Castoridae</taxon>
        <taxon>Castor</taxon>
    </lineage>
</organism>
<reference evidence="2" key="1">
    <citation type="submission" date="2025-08" db="UniProtKB">
        <authorList>
            <consortium name="RefSeq"/>
        </authorList>
    </citation>
    <scope>IDENTIFICATION</scope>
</reference>
<evidence type="ECO:0000313" key="1">
    <source>
        <dbReference type="Proteomes" id="UP001732720"/>
    </source>
</evidence>
<keyword evidence="1" id="KW-1185">Reference proteome</keyword>
<accession>A0AC58MNH7</accession>
<dbReference type="RefSeq" id="XP_073930953.1">
    <property type="nucleotide sequence ID" value="XM_074074852.1"/>
</dbReference>
<dbReference type="Proteomes" id="UP001732720">
    <property type="component" value="Chromosome 5"/>
</dbReference>